<feature type="domain" description="YetF C-terminal" evidence="8">
    <location>
        <begin position="102"/>
        <end position="196"/>
    </location>
</feature>
<evidence type="ECO:0000256" key="1">
    <source>
        <dbReference type="ARBA" id="ARBA00004651"/>
    </source>
</evidence>
<evidence type="ECO:0000256" key="3">
    <source>
        <dbReference type="ARBA" id="ARBA00022475"/>
    </source>
</evidence>
<dbReference type="Gene3D" id="3.30.240.20">
    <property type="entry name" value="bsu07140 like domains"/>
    <property type="match status" value="1"/>
</dbReference>
<feature type="transmembrane region" description="Helical" evidence="7">
    <location>
        <begin position="80"/>
        <end position="101"/>
    </location>
</feature>
<dbReference type="RefSeq" id="WP_377065735.1">
    <property type="nucleotide sequence ID" value="NZ_JBHSJJ010000009.1"/>
</dbReference>
<keyword evidence="6 7" id="KW-0472">Membrane</keyword>
<evidence type="ECO:0000256" key="7">
    <source>
        <dbReference type="SAM" id="Phobius"/>
    </source>
</evidence>
<dbReference type="InterPro" id="IPR023090">
    <property type="entry name" value="UPF0702_alpha/beta_dom_sf"/>
</dbReference>
<keyword evidence="10" id="KW-1185">Reference proteome</keyword>
<dbReference type="InterPro" id="IPR007353">
    <property type="entry name" value="DUF421"/>
</dbReference>
<keyword evidence="3" id="KW-1003">Cell membrane</keyword>
<feature type="transmembrane region" description="Helical" evidence="7">
    <location>
        <begin position="58"/>
        <end position="74"/>
    </location>
</feature>
<evidence type="ECO:0000313" key="9">
    <source>
        <dbReference type="EMBL" id="MFC4873152.1"/>
    </source>
</evidence>
<feature type="transmembrane region" description="Helical" evidence="7">
    <location>
        <begin position="27"/>
        <end position="46"/>
    </location>
</feature>
<proteinExistence type="inferred from homology"/>
<name>A0ABV9T3W0_9BACT</name>
<keyword evidence="5 7" id="KW-1133">Transmembrane helix</keyword>
<evidence type="ECO:0000256" key="6">
    <source>
        <dbReference type="ARBA" id="ARBA00023136"/>
    </source>
</evidence>
<dbReference type="EMBL" id="JBHSJJ010000009">
    <property type="protein sequence ID" value="MFC4873152.1"/>
    <property type="molecule type" value="Genomic_DNA"/>
</dbReference>
<comment type="caution">
    <text evidence="9">The sequence shown here is derived from an EMBL/GenBank/DDBJ whole genome shotgun (WGS) entry which is preliminary data.</text>
</comment>
<sequence>MEEYPIHLDDIQRIIIGEANFDFYIEIIFRIAFIYFLLMSSMRLLGQRMASQLSRIEMAAMVSLAAAIGVPLQTPERGLLPAAVIAVVVVSVTRMITLWAAKSQKFETYSQGDMAILVEDGVLRYKSMKKSRVTRERLFAELRSQGLTHLGEVKRLYFEANGSFSLIINDTPMPGLSIIPEWDEDFKKEQQTTELIICGNCGYKENNRHAQLKKCVHCGANAWNQGVL</sequence>
<comment type="subcellular location">
    <subcellularLocation>
        <location evidence="1">Cell membrane</location>
        <topology evidence="1">Multi-pass membrane protein</topology>
    </subcellularLocation>
</comment>
<evidence type="ECO:0000259" key="8">
    <source>
        <dbReference type="Pfam" id="PF04239"/>
    </source>
</evidence>
<evidence type="ECO:0000256" key="2">
    <source>
        <dbReference type="ARBA" id="ARBA00006448"/>
    </source>
</evidence>
<organism evidence="9 10">
    <name type="scientific">Negadavirga shengliensis</name>
    <dbReference type="NCBI Taxonomy" id="1389218"/>
    <lineage>
        <taxon>Bacteria</taxon>
        <taxon>Pseudomonadati</taxon>
        <taxon>Bacteroidota</taxon>
        <taxon>Cytophagia</taxon>
        <taxon>Cytophagales</taxon>
        <taxon>Cyclobacteriaceae</taxon>
        <taxon>Negadavirga</taxon>
    </lineage>
</organism>
<reference evidence="10" key="1">
    <citation type="journal article" date="2019" name="Int. J. Syst. Evol. Microbiol.">
        <title>The Global Catalogue of Microorganisms (GCM) 10K type strain sequencing project: providing services to taxonomists for standard genome sequencing and annotation.</title>
        <authorList>
            <consortium name="The Broad Institute Genomics Platform"/>
            <consortium name="The Broad Institute Genome Sequencing Center for Infectious Disease"/>
            <person name="Wu L."/>
            <person name="Ma J."/>
        </authorList>
    </citation>
    <scope>NUCLEOTIDE SEQUENCE [LARGE SCALE GENOMIC DNA]</scope>
    <source>
        <strain evidence="10">CGMCC 4.7466</strain>
    </source>
</reference>
<gene>
    <name evidence="9" type="ORF">ACFPFU_15745</name>
</gene>
<dbReference type="Pfam" id="PF04239">
    <property type="entry name" value="DUF421"/>
    <property type="match status" value="1"/>
</dbReference>
<keyword evidence="4 7" id="KW-0812">Transmembrane</keyword>
<evidence type="ECO:0000256" key="4">
    <source>
        <dbReference type="ARBA" id="ARBA00022692"/>
    </source>
</evidence>
<accession>A0ABV9T3W0</accession>
<comment type="similarity">
    <text evidence="2">Belongs to the UPF0702 family.</text>
</comment>
<protein>
    <submittedName>
        <fullName evidence="9">DUF421 domain-containing protein</fullName>
    </submittedName>
</protein>
<evidence type="ECO:0000256" key="5">
    <source>
        <dbReference type="ARBA" id="ARBA00022989"/>
    </source>
</evidence>
<dbReference type="PANTHER" id="PTHR34582:SF6">
    <property type="entry name" value="UPF0702 TRANSMEMBRANE PROTEIN YCAP"/>
    <property type="match status" value="1"/>
</dbReference>
<dbReference type="Proteomes" id="UP001595818">
    <property type="component" value="Unassembled WGS sequence"/>
</dbReference>
<dbReference type="PANTHER" id="PTHR34582">
    <property type="entry name" value="UPF0702 TRANSMEMBRANE PROTEIN YCAP"/>
    <property type="match status" value="1"/>
</dbReference>
<evidence type="ECO:0000313" key="10">
    <source>
        <dbReference type="Proteomes" id="UP001595818"/>
    </source>
</evidence>